<evidence type="ECO:0000256" key="18">
    <source>
        <dbReference type="ARBA" id="ARBA00048679"/>
    </source>
</evidence>
<dbReference type="Gene3D" id="1.10.510.10">
    <property type="entry name" value="Transferase(Phosphotransferase) domain 1"/>
    <property type="match status" value="1"/>
</dbReference>
<evidence type="ECO:0000256" key="7">
    <source>
        <dbReference type="ARBA" id="ARBA00022692"/>
    </source>
</evidence>
<dbReference type="InterPro" id="IPR050528">
    <property type="entry name" value="L-type_Lectin-RKs"/>
</dbReference>
<feature type="domain" description="Protein kinase" evidence="22">
    <location>
        <begin position="352"/>
        <end position="632"/>
    </location>
</feature>
<evidence type="ECO:0000256" key="2">
    <source>
        <dbReference type="ARBA" id="ARBA00008536"/>
    </source>
</evidence>
<evidence type="ECO:0000313" key="24">
    <source>
        <dbReference type="Proteomes" id="UP001161247"/>
    </source>
</evidence>
<evidence type="ECO:0000256" key="5">
    <source>
        <dbReference type="ARBA" id="ARBA00022527"/>
    </source>
</evidence>
<reference evidence="23" key="1">
    <citation type="submission" date="2023-03" db="EMBL/GenBank/DDBJ databases">
        <authorList>
            <person name="Julca I."/>
        </authorList>
    </citation>
    <scope>NUCLEOTIDE SEQUENCE</scope>
</reference>
<evidence type="ECO:0000256" key="3">
    <source>
        <dbReference type="ARBA" id="ARBA00010217"/>
    </source>
</evidence>
<dbReference type="Gene3D" id="2.60.120.200">
    <property type="match status" value="1"/>
</dbReference>
<dbReference type="EC" id="2.7.11.1" evidence="4"/>
<keyword evidence="14 20" id="KW-0472">Membrane</keyword>
<evidence type="ECO:0000256" key="16">
    <source>
        <dbReference type="ARBA" id="ARBA00023180"/>
    </source>
</evidence>
<comment type="similarity">
    <text evidence="2">In the N-terminal section; belongs to the leguminous lectin family.</text>
</comment>
<dbReference type="Pfam" id="PF00069">
    <property type="entry name" value="Pkinase"/>
    <property type="match status" value="1"/>
</dbReference>
<evidence type="ECO:0000259" key="22">
    <source>
        <dbReference type="PROSITE" id="PS50011"/>
    </source>
</evidence>
<evidence type="ECO:0000313" key="23">
    <source>
        <dbReference type="EMBL" id="CAI9104323.1"/>
    </source>
</evidence>
<feature type="binding site" evidence="19">
    <location>
        <position position="381"/>
    </location>
    <ligand>
        <name>ATP</name>
        <dbReference type="ChEBI" id="CHEBI:30616"/>
    </ligand>
</feature>
<accession>A0AAV1DBU9</accession>
<dbReference type="PROSITE" id="PS00108">
    <property type="entry name" value="PROTEIN_KINASE_ST"/>
    <property type="match status" value="1"/>
</dbReference>
<proteinExistence type="inferred from homology"/>
<keyword evidence="13 20" id="KW-1133">Transmembrane helix</keyword>
<comment type="similarity">
    <text evidence="3">In the C-terminal section; belongs to the protein kinase superfamily. Ser/Thr protein kinase family.</text>
</comment>
<evidence type="ECO:0000256" key="6">
    <source>
        <dbReference type="ARBA" id="ARBA00022679"/>
    </source>
</evidence>
<keyword evidence="15" id="KW-0675">Receptor</keyword>
<evidence type="ECO:0000256" key="19">
    <source>
        <dbReference type="PROSITE-ProRule" id="PRU10141"/>
    </source>
</evidence>
<feature type="signal peptide" evidence="21">
    <location>
        <begin position="1"/>
        <end position="21"/>
    </location>
</feature>
<dbReference type="GO" id="GO:0004674">
    <property type="term" value="F:protein serine/threonine kinase activity"/>
    <property type="evidence" value="ECO:0007669"/>
    <property type="project" value="UniProtKB-KW"/>
</dbReference>
<keyword evidence="8 21" id="KW-0732">Signal</keyword>
<keyword evidence="6" id="KW-0808">Transferase</keyword>
<evidence type="ECO:0000256" key="10">
    <source>
        <dbReference type="ARBA" id="ARBA00022741"/>
    </source>
</evidence>
<evidence type="ECO:0000256" key="4">
    <source>
        <dbReference type="ARBA" id="ARBA00012513"/>
    </source>
</evidence>
<feature type="transmembrane region" description="Helical" evidence="20">
    <location>
        <begin position="293"/>
        <end position="318"/>
    </location>
</feature>
<name>A0AAV1DBU9_OLDCO</name>
<protein>
    <recommendedName>
        <fullName evidence="4">non-specific serine/threonine protein kinase</fullName>
        <ecNumber evidence="4">2.7.11.1</ecNumber>
    </recommendedName>
</protein>
<dbReference type="Proteomes" id="UP001161247">
    <property type="component" value="Chromosome 4"/>
</dbReference>
<dbReference type="SUPFAM" id="SSF49899">
    <property type="entry name" value="Concanavalin A-like lectins/glucanases"/>
    <property type="match status" value="1"/>
</dbReference>
<evidence type="ECO:0000256" key="11">
    <source>
        <dbReference type="ARBA" id="ARBA00022777"/>
    </source>
</evidence>
<dbReference type="CDD" id="cd06899">
    <property type="entry name" value="lectin_legume_LecRK_Arcelin_ConA"/>
    <property type="match status" value="1"/>
</dbReference>
<organism evidence="23 24">
    <name type="scientific">Oldenlandia corymbosa var. corymbosa</name>
    <dbReference type="NCBI Taxonomy" id="529605"/>
    <lineage>
        <taxon>Eukaryota</taxon>
        <taxon>Viridiplantae</taxon>
        <taxon>Streptophyta</taxon>
        <taxon>Embryophyta</taxon>
        <taxon>Tracheophyta</taxon>
        <taxon>Spermatophyta</taxon>
        <taxon>Magnoliopsida</taxon>
        <taxon>eudicotyledons</taxon>
        <taxon>Gunneridae</taxon>
        <taxon>Pentapetalae</taxon>
        <taxon>asterids</taxon>
        <taxon>lamiids</taxon>
        <taxon>Gentianales</taxon>
        <taxon>Rubiaceae</taxon>
        <taxon>Rubioideae</taxon>
        <taxon>Spermacoceae</taxon>
        <taxon>Hedyotis-Oldenlandia complex</taxon>
        <taxon>Oldenlandia</taxon>
    </lineage>
</organism>
<dbReference type="GO" id="GO:0016020">
    <property type="term" value="C:membrane"/>
    <property type="evidence" value="ECO:0007669"/>
    <property type="project" value="UniProtKB-SubCell"/>
</dbReference>
<keyword evidence="10 19" id="KW-0547">Nucleotide-binding</keyword>
<evidence type="ECO:0000256" key="12">
    <source>
        <dbReference type="ARBA" id="ARBA00022840"/>
    </source>
</evidence>
<dbReference type="SUPFAM" id="SSF56112">
    <property type="entry name" value="Protein kinase-like (PK-like)"/>
    <property type="match status" value="1"/>
</dbReference>
<dbReference type="SMART" id="SM00220">
    <property type="entry name" value="S_TKc"/>
    <property type="match status" value="1"/>
</dbReference>
<dbReference type="CDD" id="cd14066">
    <property type="entry name" value="STKc_IRAK"/>
    <property type="match status" value="1"/>
</dbReference>
<feature type="chain" id="PRO_5043695915" description="non-specific serine/threonine protein kinase" evidence="21">
    <location>
        <begin position="22"/>
        <end position="684"/>
    </location>
</feature>
<dbReference type="FunFam" id="3.30.200.20:FF:000112">
    <property type="entry name" value="Lectin-domain containing receptor kinase A4.3"/>
    <property type="match status" value="1"/>
</dbReference>
<keyword evidence="5" id="KW-0723">Serine/threonine-protein kinase</keyword>
<dbReference type="Pfam" id="PF00139">
    <property type="entry name" value="Lectin_legB"/>
    <property type="match status" value="1"/>
</dbReference>
<dbReference type="FunFam" id="1.10.510.10:FF:000108">
    <property type="entry name" value="L-type lectin-domain containing receptor kinase S.4"/>
    <property type="match status" value="1"/>
</dbReference>
<evidence type="ECO:0000256" key="9">
    <source>
        <dbReference type="ARBA" id="ARBA00022734"/>
    </source>
</evidence>
<comment type="subcellular location">
    <subcellularLocation>
        <location evidence="1">Membrane</location>
        <topology evidence="1">Single-pass type I membrane protein</topology>
    </subcellularLocation>
</comment>
<dbReference type="InterPro" id="IPR008271">
    <property type="entry name" value="Ser/Thr_kinase_AS"/>
</dbReference>
<dbReference type="InterPro" id="IPR013320">
    <property type="entry name" value="ConA-like_dom_sf"/>
</dbReference>
<evidence type="ECO:0000256" key="21">
    <source>
        <dbReference type="SAM" id="SignalP"/>
    </source>
</evidence>
<gene>
    <name evidence="23" type="ORF">OLC1_LOCUS13270</name>
</gene>
<sequence>MQLLNFSLAIILSLLFLGVEASQDGFIFNGFQSAKQNLSLDGIAEFTDNGLLKLTNNTYNSGSSHAFYQNPIPFKTPSSSNFSFSTTFVFAIRSENPYRSSQGLAFVISPTEFLPGGRSWRFLGLFNESTNGSADNHIFAVEFDTSMNPDSTDINDNHVGVDIYSIDSVNQTPAGYYDNHDPEKFHNVTLMSGDPIQAWVDYDGGNKQISVTLAPLKSFSGRKPNFPLLSFNYDLSPVLLDSMYVGFASSTSAYVVNHYVLGWSFMLNGLAQNLDISQLPKLPKKGGKKKLNYFLITGLPLICLFSIIAGVLGTIYYVNRKKKFAELLEDWEVAYGPHRFKYRDLYKATKGFKDSELLGAGGFGRVYKGVLPTTKLQIAVKRVSHESKQGMREFVAEIVSIGRMSHRNLVPLLGYCRRSGELLLVYEYMPHGSLDQFLHGPRKSHLNWYQRFRIIKGVASALFYLHEEWEQVVVHRDVKASNVLLDAELNGRLGDFGLARLYDHGSDPQTTHVVGTVGYLAPEHYLTGRATTNTDVYAFGAFLLEVVCGRRPIEQKARKQDMVLVDRVLWLWSQGRIMEAVDPSLGTNNIVKNEAELVLKLGLLCCNSEPEARPTMQKVVLYLDGAMALPELSSSSLLGGGIATKSMAFDSVTSFEDVSVSSYSFLTSSTQYSHASGSILSGGR</sequence>
<dbReference type="GO" id="GO:0005524">
    <property type="term" value="F:ATP binding"/>
    <property type="evidence" value="ECO:0007669"/>
    <property type="project" value="UniProtKB-UniRule"/>
</dbReference>
<keyword evidence="12 19" id="KW-0067">ATP-binding</keyword>
<dbReference type="AlphaFoldDB" id="A0AAV1DBU9"/>
<evidence type="ECO:0000256" key="14">
    <source>
        <dbReference type="ARBA" id="ARBA00023136"/>
    </source>
</evidence>
<keyword evidence="7 20" id="KW-0812">Transmembrane</keyword>
<comment type="catalytic activity">
    <reaction evidence="18">
        <text>L-seryl-[protein] + ATP = O-phospho-L-seryl-[protein] + ADP + H(+)</text>
        <dbReference type="Rhea" id="RHEA:17989"/>
        <dbReference type="Rhea" id="RHEA-COMP:9863"/>
        <dbReference type="Rhea" id="RHEA-COMP:11604"/>
        <dbReference type="ChEBI" id="CHEBI:15378"/>
        <dbReference type="ChEBI" id="CHEBI:29999"/>
        <dbReference type="ChEBI" id="CHEBI:30616"/>
        <dbReference type="ChEBI" id="CHEBI:83421"/>
        <dbReference type="ChEBI" id="CHEBI:456216"/>
        <dbReference type="EC" id="2.7.11.1"/>
    </reaction>
</comment>
<evidence type="ECO:0000256" key="15">
    <source>
        <dbReference type="ARBA" id="ARBA00023170"/>
    </source>
</evidence>
<dbReference type="EMBL" id="OX459121">
    <property type="protein sequence ID" value="CAI9104323.1"/>
    <property type="molecule type" value="Genomic_DNA"/>
</dbReference>
<keyword evidence="16" id="KW-0325">Glycoprotein</keyword>
<evidence type="ECO:0000256" key="1">
    <source>
        <dbReference type="ARBA" id="ARBA00004479"/>
    </source>
</evidence>
<dbReference type="InterPro" id="IPR000719">
    <property type="entry name" value="Prot_kinase_dom"/>
</dbReference>
<dbReference type="InterPro" id="IPR011009">
    <property type="entry name" value="Kinase-like_dom_sf"/>
</dbReference>
<dbReference type="Gene3D" id="3.30.200.20">
    <property type="entry name" value="Phosphorylase Kinase, domain 1"/>
    <property type="match status" value="1"/>
</dbReference>
<dbReference type="PANTHER" id="PTHR27007">
    <property type="match status" value="1"/>
</dbReference>
<evidence type="ECO:0000256" key="20">
    <source>
        <dbReference type="SAM" id="Phobius"/>
    </source>
</evidence>
<keyword evidence="11" id="KW-0418">Kinase</keyword>
<evidence type="ECO:0000256" key="17">
    <source>
        <dbReference type="ARBA" id="ARBA00047899"/>
    </source>
</evidence>
<dbReference type="GO" id="GO:0030246">
    <property type="term" value="F:carbohydrate binding"/>
    <property type="evidence" value="ECO:0007669"/>
    <property type="project" value="UniProtKB-KW"/>
</dbReference>
<dbReference type="PROSITE" id="PS00107">
    <property type="entry name" value="PROTEIN_KINASE_ATP"/>
    <property type="match status" value="1"/>
</dbReference>
<dbReference type="InterPro" id="IPR017441">
    <property type="entry name" value="Protein_kinase_ATP_BS"/>
</dbReference>
<comment type="catalytic activity">
    <reaction evidence="17">
        <text>L-threonyl-[protein] + ATP = O-phospho-L-threonyl-[protein] + ADP + H(+)</text>
        <dbReference type="Rhea" id="RHEA:46608"/>
        <dbReference type="Rhea" id="RHEA-COMP:11060"/>
        <dbReference type="Rhea" id="RHEA-COMP:11605"/>
        <dbReference type="ChEBI" id="CHEBI:15378"/>
        <dbReference type="ChEBI" id="CHEBI:30013"/>
        <dbReference type="ChEBI" id="CHEBI:30616"/>
        <dbReference type="ChEBI" id="CHEBI:61977"/>
        <dbReference type="ChEBI" id="CHEBI:456216"/>
        <dbReference type="EC" id="2.7.11.1"/>
    </reaction>
</comment>
<keyword evidence="9" id="KW-0430">Lectin</keyword>
<evidence type="ECO:0000256" key="8">
    <source>
        <dbReference type="ARBA" id="ARBA00022729"/>
    </source>
</evidence>
<evidence type="ECO:0000256" key="13">
    <source>
        <dbReference type="ARBA" id="ARBA00022989"/>
    </source>
</evidence>
<dbReference type="PROSITE" id="PS50011">
    <property type="entry name" value="PROTEIN_KINASE_DOM"/>
    <property type="match status" value="1"/>
</dbReference>
<keyword evidence="24" id="KW-1185">Reference proteome</keyword>
<dbReference type="FunFam" id="2.60.120.200:FF:000051">
    <property type="entry name" value="L-type lectin-domain containing receptor kinase V.9"/>
    <property type="match status" value="1"/>
</dbReference>
<dbReference type="InterPro" id="IPR001220">
    <property type="entry name" value="Legume_lectin_dom"/>
</dbReference>